<feature type="transmembrane region" description="Helical" evidence="8">
    <location>
        <begin position="472"/>
        <end position="491"/>
    </location>
</feature>
<feature type="transmembrane region" description="Helical" evidence="8">
    <location>
        <begin position="382"/>
        <end position="400"/>
    </location>
</feature>
<evidence type="ECO:0008006" key="11">
    <source>
        <dbReference type="Google" id="ProtNLM"/>
    </source>
</evidence>
<feature type="transmembrane region" description="Helical" evidence="8">
    <location>
        <begin position="273"/>
        <end position="301"/>
    </location>
</feature>
<evidence type="ECO:0000313" key="10">
    <source>
        <dbReference type="Proteomes" id="UP000246303"/>
    </source>
</evidence>
<evidence type="ECO:0000256" key="2">
    <source>
        <dbReference type="ARBA" id="ARBA00022676"/>
    </source>
</evidence>
<feature type="transmembrane region" description="Helical" evidence="8">
    <location>
        <begin position="33"/>
        <end position="55"/>
    </location>
</feature>
<feature type="transmembrane region" description="Helical" evidence="8">
    <location>
        <begin position="313"/>
        <end position="337"/>
    </location>
</feature>
<dbReference type="Proteomes" id="UP000246303">
    <property type="component" value="Unassembled WGS sequence"/>
</dbReference>
<evidence type="ECO:0000256" key="7">
    <source>
        <dbReference type="ARBA" id="ARBA00043987"/>
    </source>
</evidence>
<evidence type="ECO:0000313" key="9">
    <source>
        <dbReference type="EMBL" id="PXA64137.1"/>
    </source>
</evidence>
<dbReference type="GO" id="GO:0016757">
    <property type="term" value="F:glycosyltransferase activity"/>
    <property type="evidence" value="ECO:0007669"/>
    <property type="project" value="UniProtKB-KW"/>
</dbReference>
<comment type="caution">
    <text evidence="9">The sequence shown here is derived from an EMBL/GenBank/DDBJ whole genome shotgun (WGS) entry which is preliminary data.</text>
</comment>
<feature type="transmembrane region" description="Helical" evidence="8">
    <location>
        <begin position="234"/>
        <end position="267"/>
    </location>
</feature>
<organism evidence="9 10">
    <name type="scientific">Arthrobacter psychrochitiniphilus</name>
    <dbReference type="NCBI Taxonomy" id="291045"/>
    <lineage>
        <taxon>Bacteria</taxon>
        <taxon>Bacillati</taxon>
        <taxon>Actinomycetota</taxon>
        <taxon>Actinomycetes</taxon>
        <taxon>Micrococcales</taxon>
        <taxon>Micrococcaceae</taxon>
        <taxon>Arthrobacter</taxon>
    </lineage>
</organism>
<reference evidence="9 10" key="1">
    <citation type="submission" date="2018-05" db="EMBL/GenBank/DDBJ databases">
        <title>Genetic diversity of glacier-inhabiting Cryobacterium bacteria in China and description of Cryobacterium mengkeensis sp. nov. and Arthrobacter glacialis sp. nov.</title>
        <authorList>
            <person name="Liu Q."/>
            <person name="Xin Y.-H."/>
        </authorList>
    </citation>
    <scope>NUCLEOTIDE SEQUENCE [LARGE SCALE GENOMIC DNA]</scope>
    <source>
        <strain evidence="9 10">GP3</strain>
    </source>
</reference>
<sequence>MTSTHSARPEVSNKVSSKSLRKLPFRTGTADSALWQGFAGSVMLLLGSFGVGWLASSSVLIRNPLFILARTTPVAVITATVLLCVGAVLMLRAWLRLRQHLAGWDASSRPILIKALILWVAPMMLALPLFSRDSYAYIGQGRLMLEGLNPYTDGISSLNNYYLLGPDTLWTEAPTPYGPLWLWLEQIAVLLPSHSPEIALIPFRLACLAGVILLAIYVPKLAARHGFNPQRALWLVVLNPVVLINFIASVHNDALMLGLVVAGIYYASAKRPVLGILLVTASIAIKPITLIALPFVGLLWAGSQAGWVRKFGLWAATLGISTAIMAFMGAINGLGFGWLAALQTPGTVWIWYAPVGLFSNVVGFVVGFFGSAGPAVTDVIQNMGQIASILLVMALAFLPVKAAAAPFTEKFDAGTPVLEESQRYSQAVLRRMAWAFAAVVLMAPMIQPWYMLWLLAFFAVTGIAEGWQLRTALYLTAFFTMIALTDQLSVFPWIPVVLIRAVAIVVGLAGVLYIMFWDKKTRGLFVPRRGLVRAGEAPQN</sequence>
<evidence type="ECO:0000256" key="6">
    <source>
        <dbReference type="ARBA" id="ARBA00023136"/>
    </source>
</evidence>
<dbReference type="OrthoDB" id="5242303at2"/>
<feature type="transmembrane region" description="Helical" evidence="8">
    <location>
        <begin position="111"/>
        <end position="130"/>
    </location>
</feature>
<dbReference type="EMBL" id="QHLZ01000015">
    <property type="protein sequence ID" value="PXA64137.1"/>
    <property type="molecule type" value="Genomic_DNA"/>
</dbReference>
<evidence type="ECO:0000256" key="4">
    <source>
        <dbReference type="ARBA" id="ARBA00022692"/>
    </source>
</evidence>
<dbReference type="AlphaFoldDB" id="A0A2V3DN06"/>
<accession>A0A2V3DN06</accession>
<evidence type="ECO:0000256" key="5">
    <source>
        <dbReference type="ARBA" id="ARBA00022989"/>
    </source>
</evidence>
<evidence type="ECO:0000256" key="8">
    <source>
        <dbReference type="SAM" id="Phobius"/>
    </source>
</evidence>
<feature type="transmembrane region" description="Helical" evidence="8">
    <location>
        <begin position="433"/>
        <end position="460"/>
    </location>
</feature>
<gene>
    <name evidence="9" type="ORF">CVS29_16705</name>
</gene>
<dbReference type="GO" id="GO:0016020">
    <property type="term" value="C:membrane"/>
    <property type="evidence" value="ECO:0007669"/>
    <property type="project" value="UniProtKB-SubCell"/>
</dbReference>
<evidence type="ECO:0000256" key="1">
    <source>
        <dbReference type="ARBA" id="ARBA00004141"/>
    </source>
</evidence>
<feature type="transmembrane region" description="Helical" evidence="8">
    <location>
        <begin position="201"/>
        <end position="222"/>
    </location>
</feature>
<feature type="transmembrane region" description="Helical" evidence="8">
    <location>
        <begin position="497"/>
        <end position="516"/>
    </location>
</feature>
<protein>
    <recommendedName>
        <fullName evidence="11">DUF2029 domain-containing protein</fullName>
    </recommendedName>
</protein>
<feature type="transmembrane region" description="Helical" evidence="8">
    <location>
        <begin position="349"/>
        <end position="370"/>
    </location>
</feature>
<evidence type="ECO:0000256" key="3">
    <source>
        <dbReference type="ARBA" id="ARBA00022679"/>
    </source>
</evidence>
<keyword evidence="6 8" id="KW-0472">Membrane</keyword>
<dbReference type="Pfam" id="PF26314">
    <property type="entry name" value="MptA_B_family"/>
    <property type="match status" value="1"/>
</dbReference>
<keyword evidence="3" id="KW-0808">Transferase</keyword>
<name>A0A2V3DN06_9MICC</name>
<keyword evidence="5 8" id="KW-1133">Transmembrane helix</keyword>
<comment type="subcellular location">
    <subcellularLocation>
        <location evidence="1">Membrane</location>
        <topology evidence="1">Multi-pass membrane protein</topology>
    </subcellularLocation>
</comment>
<keyword evidence="4 8" id="KW-0812">Transmembrane</keyword>
<comment type="similarity">
    <text evidence="7">Belongs to the MptA/B family.</text>
</comment>
<keyword evidence="2" id="KW-0328">Glycosyltransferase</keyword>
<feature type="transmembrane region" description="Helical" evidence="8">
    <location>
        <begin position="67"/>
        <end position="91"/>
    </location>
</feature>
<dbReference type="NCBIfam" id="NF038066">
    <property type="entry name" value="MptB"/>
    <property type="match status" value="1"/>
</dbReference>
<proteinExistence type="inferred from homology"/>
<keyword evidence="10" id="KW-1185">Reference proteome</keyword>
<dbReference type="InterPro" id="IPR049829">
    <property type="entry name" value="MptA/B-like"/>
</dbReference>